<comment type="catalytic activity">
    <reaction evidence="10 11">
        <text>shikimate + ATP = 3-phosphoshikimate + ADP + H(+)</text>
        <dbReference type="Rhea" id="RHEA:13121"/>
        <dbReference type="ChEBI" id="CHEBI:15378"/>
        <dbReference type="ChEBI" id="CHEBI:30616"/>
        <dbReference type="ChEBI" id="CHEBI:36208"/>
        <dbReference type="ChEBI" id="CHEBI:145989"/>
        <dbReference type="ChEBI" id="CHEBI:456216"/>
        <dbReference type="EC" id="2.7.1.71"/>
    </reaction>
</comment>
<dbReference type="GO" id="GO:0008652">
    <property type="term" value="P:amino acid biosynthetic process"/>
    <property type="evidence" value="ECO:0007669"/>
    <property type="project" value="UniProtKB-KW"/>
</dbReference>
<feature type="binding site" evidence="11">
    <location>
        <position position="40"/>
    </location>
    <ligand>
        <name>substrate</name>
    </ligand>
</feature>
<dbReference type="EC" id="2.7.1.71" evidence="3 11"/>
<evidence type="ECO:0000256" key="11">
    <source>
        <dbReference type="HAMAP-Rule" id="MF_00109"/>
    </source>
</evidence>
<evidence type="ECO:0000256" key="5">
    <source>
        <dbReference type="ARBA" id="ARBA00022679"/>
    </source>
</evidence>
<accession>A0A1B2DQ85</accession>
<feature type="binding site" evidence="11">
    <location>
        <position position="64"/>
    </location>
    <ligand>
        <name>substrate</name>
    </ligand>
</feature>
<dbReference type="Pfam" id="PF01202">
    <property type="entry name" value="SKI"/>
    <property type="match status" value="1"/>
</dbReference>
<dbReference type="InterPro" id="IPR023000">
    <property type="entry name" value="Shikimate_kinase_CS"/>
</dbReference>
<evidence type="ECO:0000256" key="8">
    <source>
        <dbReference type="ARBA" id="ARBA00022840"/>
    </source>
</evidence>
<dbReference type="Gene3D" id="3.40.50.300">
    <property type="entry name" value="P-loop containing nucleotide triphosphate hydrolases"/>
    <property type="match status" value="1"/>
</dbReference>
<dbReference type="PROSITE" id="PS01128">
    <property type="entry name" value="SHIKIMATE_KINASE"/>
    <property type="match status" value="1"/>
</dbReference>
<evidence type="ECO:0000256" key="7">
    <source>
        <dbReference type="ARBA" id="ARBA00022777"/>
    </source>
</evidence>
<dbReference type="HAMAP" id="MF_00109">
    <property type="entry name" value="Shikimate_kinase"/>
    <property type="match status" value="1"/>
</dbReference>
<evidence type="ECO:0000256" key="10">
    <source>
        <dbReference type="ARBA" id="ARBA00048567"/>
    </source>
</evidence>
<dbReference type="PANTHER" id="PTHR21087">
    <property type="entry name" value="SHIKIMATE KINASE"/>
    <property type="match status" value="1"/>
</dbReference>
<evidence type="ECO:0000256" key="1">
    <source>
        <dbReference type="ARBA" id="ARBA00004842"/>
    </source>
</evidence>
<name>A0A1B2DQ85_9BACL</name>
<keyword evidence="5 11" id="KW-0808">Transferase</keyword>
<dbReference type="GO" id="GO:0005829">
    <property type="term" value="C:cytosol"/>
    <property type="evidence" value="ECO:0007669"/>
    <property type="project" value="TreeGrafter"/>
</dbReference>
<feature type="binding site" evidence="11">
    <location>
        <begin position="18"/>
        <end position="23"/>
    </location>
    <ligand>
        <name>ATP</name>
        <dbReference type="ChEBI" id="CHEBI:30616"/>
    </ligand>
</feature>
<keyword evidence="11" id="KW-0460">Magnesium</keyword>
<evidence type="ECO:0000256" key="6">
    <source>
        <dbReference type="ARBA" id="ARBA00022741"/>
    </source>
</evidence>
<dbReference type="GO" id="GO:0000287">
    <property type="term" value="F:magnesium ion binding"/>
    <property type="evidence" value="ECO:0007669"/>
    <property type="project" value="UniProtKB-UniRule"/>
</dbReference>
<keyword evidence="7 11" id="KW-0418">Kinase</keyword>
<keyword evidence="9 11" id="KW-0057">Aromatic amino acid biosynthesis</keyword>
<keyword evidence="11" id="KW-0963">Cytoplasm</keyword>
<proteinExistence type="inferred from homology"/>
<dbReference type="GO" id="GO:0009073">
    <property type="term" value="P:aromatic amino acid family biosynthetic process"/>
    <property type="evidence" value="ECO:0007669"/>
    <property type="project" value="UniProtKB-KW"/>
</dbReference>
<keyword evidence="8 11" id="KW-0067">ATP-binding</keyword>
<dbReference type="PANTHER" id="PTHR21087:SF16">
    <property type="entry name" value="SHIKIMATE KINASE 1, CHLOROPLASTIC"/>
    <property type="match status" value="1"/>
</dbReference>
<dbReference type="RefSeq" id="WP_099520831.1">
    <property type="nucleotide sequence ID" value="NZ_CP016808.1"/>
</dbReference>
<evidence type="ECO:0000256" key="2">
    <source>
        <dbReference type="ARBA" id="ARBA00006997"/>
    </source>
</evidence>
<evidence type="ECO:0000256" key="4">
    <source>
        <dbReference type="ARBA" id="ARBA00022605"/>
    </source>
</evidence>
<keyword evidence="11" id="KW-0479">Metal-binding</keyword>
<evidence type="ECO:0000256" key="9">
    <source>
        <dbReference type="ARBA" id="ARBA00023141"/>
    </source>
</evidence>
<dbReference type="InterPro" id="IPR000623">
    <property type="entry name" value="Shikimate_kinase/TSH1"/>
</dbReference>
<dbReference type="UniPathway" id="UPA00053">
    <property type="reaction ID" value="UER00088"/>
</dbReference>
<dbReference type="InterPro" id="IPR031322">
    <property type="entry name" value="Shikimate/glucono_kinase"/>
</dbReference>
<comment type="subunit">
    <text evidence="11">Monomer.</text>
</comment>
<comment type="pathway">
    <text evidence="1 11">Metabolic intermediate biosynthesis; chorismate biosynthesis; chorismate from D-erythrose 4-phosphate and phosphoenolpyruvate: step 5/7.</text>
</comment>
<protein>
    <recommendedName>
        <fullName evidence="3 11">Shikimate kinase</fullName>
        <shortName evidence="11">SK</shortName>
        <ecNumber evidence="3 11">2.7.1.71</ecNumber>
    </recommendedName>
</protein>
<dbReference type="SUPFAM" id="SSF52540">
    <property type="entry name" value="P-loop containing nucleoside triphosphate hydrolases"/>
    <property type="match status" value="1"/>
</dbReference>
<comment type="function">
    <text evidence="11">Catalyzes the specific phosphorylation of the 3-hydroxyl group of shikimic acid using ATP as a cosubstrate.</text>
</comment>
<comment type="caution">
    <text evidence="11">Lacks conserved residue(s) required for the propagation of feature annotation.</text>
</comment>
<feature type="binding site" evidence="11">
    <location>
        <position position="87"/>
    </location>
    <ligand>
        <name>substrate</name>
    </ligand>
</feature>
<feature type="binding site" evidence="11">
    <location>
        <position position="143"/>
    </location>
    <ligand>
        <name>substrate</name>
    </ligand>
</feature>
<keyword evidence="4 11" id="KW-0028">Amino-acid biosynthesis</keyword>
<dbReference type="AlphaFoldDB" id="A0A1B2DQ85"/>
<feature type="binding site" evidence="11">
    <location>
        <position position="125"/>
    </location>
    <ligand>
        <name>ATP</name>
        <dbReference type="ChEBI" id="CHEBI:30616"/>
    </ligand>
</feature>
<comment type="cofactor">
    <cofactor evidence="11">
        <name>Mg(2+)</name>
        <dbReference type="ChEBI" id="CHEBI:18420"/>
    </cofactor>
    <text evidence="11">Binds 1 Mg(2+) ion per subunit.</text>
</comment>
<comment type="subcellular location">
    <subcellularLocation>
        <location evidence="11">Cytoplasm</location>
    </subcellularLocation>
</comment>
<dbReference type="CDD" id="cd00464">
    <property type="entry name" value="SK"/>
    <property type="match status" value="1"/>
</dbReference>
<keyword evidence="6 11" id="KW-0547">Nucleotide-binding</keyword>
<evidence type="ECO:0000313" key="12">
    <source>
        <dbReference type="EMBL" id="ANY69865.1"/>
    </source>
</evidence>
<dbReference type="PRINTS" id="PR01100">
    <property type="entry name" value="SHIKIMTKNASE"/>
</dbReference>
<evidence type="ECO:0000256" key="3">
    <source>
        <dbReference type="ARBA" id="ARBA00012154"/>
    </source>
</evidence>
<feature type="binding site" evidence="11">
    <location>
        <position position="22"/>
    </location>
    <ligand>
        <name>Mg(2+)</name>
        <dbReference type="ChEBI" id="CHEBI:18420"/>
    </ligand>
</feature>
<dbReference type="InterPro" id="IPR027417">
    <property type="entry name" value="P-loop_NTPase"/>
</dbReference>
<organism evidence="12">
    <name type="scientific">Paenibacillus sp. BIHB 4019</name>
    <dbReference type="NCBI Taxonomy" id="1870819"/>
    <lineage>
        <taxon>Bacteria</taxon>
        <taxon>Bacillati</taxon>
        <taxon>Bacillota</taxon>
        <taxon>Bacilli</taxon>
        <taxon>Bacillales</taxon>
        <taxon>Paenibacillaceae</taxon>
        <taxon>Paenibacillus</taxon>
    </lineage>
</organism>
<sequence>MNQEAGRHSKIVLVGFMGTGKSTVSRLLAEQLGYARFDTDEEIERSQGKRVAELFAEIGEAGFRDLESGIIQELLSRKEPAIIATGGGAVLREANREAMLGGSLVVALKASAEQIIARVQSDSSRPLLQGDVTANVNRIMEQRKHAYDFAHLVLDTTSLNVHAVCATIIQTRETK</sequence>
<dbReference type="GO" id="GO:0004765">
    <property type="term" value="F:shikimate kinase activity"/>
    <property type="evidence" value="ECO:0007669"/>
    <property type="project" value="UniProtKB-UniRule"/>
</dbReference>
<comment type="similarity">
    <text evidence="2 11">Belongs to the shikimate kinase family.</text>
</comment>
<dbReference type="GO" id="GO:0005524">
    <property type="term" value="F:ATP binding"/>
    <property type="evidence" value="ECO:0007669"/>
    <property type="project" value="UniProtKB-UniRule"/>
</dbReference>
<gene>
    <name evidence="11" type="primary">aroK</name>
    <name evidence="12" type="ORF">BBD42_27710</name>
</gene>
<dbReference type="EMBL" id="CP016808">
    <property type="protein sequence ID" value="ANY69865.1"/>
    <property type="molecule type" value="Genomic_DNA"/>
</dbReference>
<dbReference type="GO" id="GO:0009423">
    <property type="term" value="P:chorismate biosynthetic process"/>
    <property type="evidence" value="ECO:0007669"/>
    <property type="project" value="UniProtKB-UniRule"/>
</dbReference>
<reference evidence="12" key="1">
    <citation type="submission" date="2016-08" db="EMBL/GenBank/DDBJ databases">
        <title>Complete Genome Seqeunce of Paenibacillus sp. BIHB 4019 from tea rhizoplane.</title>
        <authorList>
            <person name="Thakur R."/>
            <person name="Swarnkar M.K."/>
            <person name="Gulati A."/>
        </authorList>
    </citation>
    <scope>NUCLEOTIDE SEQUENCE [LARGE SCALE GENOMIC DNA]</scope>
    <source>
        <strain evidence="12">BIHB4019</strain>
    </source>
</reference>